<dbReference type="Pfam" id="PF26277">
    <property type="entry name" value="DUF8076"/>
    <property type="match status" value="1"/>
</dbReference>
<feature type="domain" description="DUF8076" evidence="1">
    <location>
        <begin position="8"/>
        <end position="129"/>
    </location>
</feature>
<name>A0A1H2ZWK4_HALVA</name>
<evidence type="ECO:0000313" key="2">
    <source>
        <dbReference type="EMBL" id="SDX21746.1"/>
    </source>
</evidence>
<evidence type="ECO:0000259" key="1">
    <source>
        <dbReference type="Pfam" id="PF26277"/>
    </source>
</evidence>
<dbReference type="InterPro" id="IPR058389">
    <property type="entry name" value="DUF8076"/>
</dbReference>
<accession>A0A1H2ZWK4</accession>
<sequence length="131" mass="15320">MSDIDAVAGMYNIVDRERRETADYQVPVEEFITMLESHDMPQEICVVGLDDVLARDEKLQEYLIDTMRREMDYLNGQRPLPTVQFTVEGEFQSVRDSFEVEIDGEFYGLSPVFGRQMKQREPGWLVTTFRI</sequence>
<dbReference type="AlphaFoldDB" id="A0A1H2ZWK4"/>
<evidence type="ECO:0000313" key="3">
    <source>
        <dbReference type="Proteomes" id="UP000182573"/>
    </source>
</evidence>
<dbReference type="STRING" id="28442.SAMN05443574_11924"/>
<dbReference type="Proteomes" id="UP000182573">
    <property type="component" value="Unassembled WGS sequence"/>
</dbReference>
<proteinExistence type="predicted"/>
<dbReference type="RefSeq" id="WP_004516385.1">
    <property type="nucleotide sequence ID" value="NZ_FNOF01000019.1"/>
</dbReference>
<protein>
    <recommendedName>
        <fullName evidence="1">DUF8076 domain-containing protein</fullName>
    </recommendedName>
</protein>
<organism evidence="2 3">
    <name type="scientific">Haloarcula vallismortis</name>
    <name type="common">Halobacterium vallismortis</name>
    <dbReference type="NCBI Taxonomy" id="28442"/>
    <lineage>
        <taxon>Archaea</taxon>
        <taxon>Methanobacteriati</taxon>
        <taxon>Methanobacteriota</taxon>
        <taxon>Stenosarchaea group</taxon>
        <taxon>Halobacteria</taxon>
        <taxon>Halobacteriales</taxon>
        <taxon>Haloarculaceae</taxon>
        <taxon>Haloarcula</taxon>
    </lineage>
</organism>
<gene>
    <name evidence="2" type="ORF">SAMN05443574_11924</name>
</gene>
<reference evidence="2 3" key="1">
    <citation type="submission" date="2016-10" db="EMBL/GenBank/DDBJ databases">
        <authorList>
            <person name="de Groot N.N."/>
        </authorList>
    </citation>
    <scope>NUCLEOTIDE SEQUENCE [LARGE SCALE GENOMIC DNA]</scope>
    <source>
        <strain evidence="2 3">DSM 3756</strain>
    </source>
</reference>
<dbReference type="EMBL" id="FNOF01000019">
    <property type="protein sequence ID" value="SDX21746.1"/>
    <property type="molecule type" value="Genomic_DNA"/>
</dbReference>